<organism evidence="3 4">
    <name type="scientific">Lacihabitans lacunae</name>
    <dbReference type="NCBI Taxonomy" id="1028214"/>
    <lineage>
        <taxon>Bacteria</taxon>
        <taxon>Pseudomonadati</taxon>
        <taxon>Bacteroidota</taxon>
        <taxon>Cytophagia</taxon>
        <taxon>Cytophagales</taxon>
        <taxon>Leadbetterellaceae</taxon>
        <taxon>Lacihabitans</taxon>
    </lineage>
</organism>
<dbReference type="PANTHER" id="PTHR16301:SF20">
    <property type="entry name" value="IMPACT FAMILY MEMBER YIGZ"/>
    <property type="match status" value="1"/>
</dbReference>
<dbReference type="PROSITE" id="PS00910">
    <property type="entry name" value="UPF0029"/>
    <property type="match status" value="1"/>
</dbReference>
<dbReference type="SUPFAM" id="SSF54211">
    <property type="entry name" value="Ribosomal protein S5 domain 2-like"/>
    <property type="match status" value="1"/>
</dbReference>
<name>A0ABV7YV01_9BACT</name>
<evidence type="ECO:0000313" key="3">
    <source>
        <dbReference type="EMBL" id="MFC3810800.1"/>
    </source>
</evidence>
<dbReference type="InterPro" id="IPR036956">
    <property type="entry name" value="Impact_N_sf"/>
</dbReference>
<comment type="caution">
    <text evidence="3">The sequence shown here is derived from an EMBL/GenBank/DDBJ whole genome shotgun (WGS) entry which is preliminary data.</text>
</comment>
<dbReference type="InterPro" id="IPR023582">
    <property type="entry name" value="Impact"/>
</dbReference>
<protein>
    <submittedName>
        <fullName evidence="3">IMPACT family protein</fullName>
    </submittedName>
</protein>
<sequence>MEYQYTILSKTAEAEFKDKGSKFIAYAYPFENEKELKPILEKLRQEHFKARHFCFAYSLGESQDVFRANDDGEPSGSAGKPILNAILSQEISDILIVVVRYFGGTLLGVPGLINAYKTAALMTLEACERETKFITERYSFRFGFDNLNDLMRIVKDFDLKIITQEYHPDCYFELEMKKKQSEQIIQLFEDFRAFEITEL</sequence>
<evidence type="ECO:0000256" key="1">
    <source>
        <dbReference type="ARBA" id="ARBA00007665"/>
    </source>
</evidence>
<comment type="similarity">
    <text evidence="1">Belongs to the IMPACT family.</text>
</comment>
<dbReference type="Proteomes" id="UP001595616">
    <property type="component" value="Unassembled WGS sequence"/>
</dbReference>
<dbReference type="InterPro" id="IPR020568">
    <property type="entry name" value="Ribosomal_Su5_D2-typ_SF"/>
</dbReference>
<reference evidence="4" key="1">
    <citation type="journal article" date="2019" name="Int. J. Syst. Evol. Microbiol.">
        <title>The Global Catalogue of Microorganisms (GCM) 10K type strain sequencing project: providing services to taxonomists for standard genome sequencing and annotation.</title>
        <authorList>
            <consortium name="The Broad Institute Genomics Platform"/>
            <consortium name="The Broad Institute Genome Sequencing Center for Infectious Disease"/>
            <person name="Wu L."/>
            <person name="Ma J."/>
        </authorList>
    </citation>
    <scope>NUCLEOTIDE SEQUENCE [LARGE SCALE GENOMIC DNA]</scope>
    <source>
        <strain evidence="4">CECT 7956</strain>
    </source>
</reference>
<dbReference type="Gene3D" id="3.30.230.30">
    <property type="entry name" value="Impact, N-terminal domain"/>
    <property type="match status" value="1"/>
</dbReference>
<dbReference type="PANTHER" id="PTHR16301">
    <property type="entry name" value="IMPACT-RELATED"/>
    <property type="match status" value="1"/>
</dbReference>
<evidence type="ECO:0000313" key="4">
    <source>
        <dbReference type="Proteomes" id="UP001595616"/>
    </source>
</evidence>
<dbReference type="InterPro" id="IPR001498">
    <property type="entry name" value="Impact_N"/>
</dbReference>
<accession>A0ABV7YV01</accession>
<dbReference type="Pfam" id="PF01205">
    <property type="entry name" value="Impact_N"/>
    <property type="match status" value="1"/>
</dbReference>
<dbReference type="RefSeq" id="WP_379837224.1">
    <property type="nucleotide sequence ID" value="NZ_JBHRYQ010000001.1"/>
</dbReference>
<proteinExistence type="inferred from homology"/>
<evidence type="ECO:0000259" key="2">
    <source>
        <dbReference type="Pfam" id="PF01205"/>
    </source>
</evidence>
<dbReference type="EMBL" id="JBHRYQ010000001">
    <property type="protein sequence ID" value="MFC3810800.1"/>
    <property type="molecule type" value="Genomic_DNA"/>
</dbReference>
<gene>
    <name evidence="3" type="ORF">ACFOOI_09045</name>
</gene>
<dbReference type="InterPro" id="IPR020569">
    <property type="entry name" value="UPF0029_Impact_CS"/>
</dbReference>
<keyword evidence="4" id="KW-1185">Reference proteome</keyword>
<feature type="domain" description="Impact N-terminal" evidence="2">
    <location>
        <begin position="19"/>
        <end position="121"/>
    </location>
</feature>